<dbReference type="RefSeq" id="WP_319930293.1">
    <property type="nucleotide sequence ID" value="NZ_VCDN01000043.1"/>
</dbReference>
<evidence type="ECO:0000259" key="9">
    <source>
        <dbReference type="Pfam" id="PF08548"/>
    </source>
</evidence>
<feature type="domain" description="Peptidase M10 metallopeptidase" evidence="8">
    <location>
        <begin position="107"/>
        <end position="210"/>
    </location>
</feature>
<name>A0ABU4SAU5_9GAMM</name>
<evidence type="ECO:0000256" key="7">
    <source>
        <dbReference type="ARBA" id="ARBA00022833"/>
    </source>
</evidence>
<accession>A0ABU4SAU5</accession>
<dbReference type="SUPFAM" id="SSF55486">
    <property type="entry name" value="Metalloproteases ('zincins'), catalytic domain"/>
    <property type="match status" value="1"/>
</dbReference>
<keyword evidence="2" id="KW-0964">Secreted</keyword>
<dbReference type="InterPro" id="IPR013858">
    <property type="entry name" value="Peptidase_M10B_C"/>
</dbReference>
<evidence type="ECO:0000259" key="8">
    <source>
        <dbReference type="Pfam" id="PF00413"/>
    </source>
</evidence>
<dbReference type="Proteomes" id="UP001271890">
    <property type="component" value="Unassembled WGS sequence"/>
</dbReference>
<keyword evidence="11" id="KW-1185">Reference proteome</keyword>
<evidence type="ECO:0000256" key="2">
    <source>
        <dbReference type="ARBA" id="ARBA00022525"/>
    </source>
</evidence>
<keyword evidence="7" id="KW-0862">Zinc</keyword>
<dbReference type="InterPro" id="IPR001818">
    <property type="entry name" value="Pept_M10_metallopeptidase"/>
</dbReference>
<evidence type="ECO:0000256" key="6">
    <source>
        <dbReference type="ARBA" id="ARBA00022801"/>
    </source>
</evidence>
<keyword evidence="5" id="KW-0677">Repeat</keyword>
<keyword evidence="10" id="KW-0482">Metalloprotease</keyword>
<feature type="domain" description="Peptidase M10 serralysin C-terminal" evidence="9">
    <location>
        <begin position="277"/>
        <end position="498"/>
    </location>
</feature>
<sequence>MPILHSNDLSNERSDSDTVKRLKKYLYYYDLDEHPEINKFNKPVFGDNAFKELLRGKFYWGDKRNESPSDIEFKYFVLTSNSKDINDDLVKEAMKKARVAELATINMNIKNALDNSYKAWSKVANIYFTEVLDYNKADLVVGFYSKNIGKTDLNPFTRYPNEKNYKSHTWFNINNSKFSDPEYLEVNRDIRKAFTHEIGHQLCLSHPSRYDVADKEKPTYEKKASHFEDSFAYSVMSYFSESNTGQDFKGFLPSCPMMDDIAAVQELYGIKKSTNSIKIIYGFNSNTGLDYTTAMHEDSKLLFCACSPIGDNVINTFDFSVFKQDQVINLHEAAFSDVGGLQGNVSISRGCIIDAAIGGEGNDIIIGNNFGNRLEGTAGDNIFYTSFGGHTALYPGTGKNTFVYLSGNQSVNDDYDIIYYFKTGIDKVDLSAFDFGGGKRKVRFVDGDTFDQPGEAYLIFENNLNSTTLFITLEKGMLSDKFKLVFLYSTDITEADFIL</sequence>
<dbReference type="CDD" id="cd04277">
    <property type="entry name" value="ZnMc_serralysin_like"/>
    <property type="match status" value="1"/>
</dbReference>
<evidence type="ECO:0000256" key="1">
    <source>
        <dbReference type="ARBA" id="ARBA00004613"/>
    </source>
</evidence>
<dbReference type="Gene3D" id="3.40.390.10">
    <property type="entry name" value="Collagenase (Catalytic Domain)"/>
    <property type="match status" value="1"/>
</dbReference>
<comment type="subcellular location">
    <subcellularLocation>
        <location evidence="1">Secreted</location>
    </subcellularLocation>
</comment>
<keyword evidence="3" id="KW-0645">Protease</keyword>
<dbReference type="InterPro" id="IPR011049">
    <property type="entry name" value="Serralysin-like_metalloprot_C"/>
</dbReference>
<organism evidence="10 11">
    <name type="scientific">Xenorhabdus santafensis</name>
    <dbReference type="NCBI Taxonomy" id="2582833"/>
    <lineage>
        <taxon>Bacteria</taxon>
        <taxon>Pseudomonadati</taxon>
        <taxon>Pseudomonadota</taxon>
        <taxon>Gammaproteobacteria</taxon>
        <taxon>Enterobacterales</taxon>
        <taxon>Morganellaceae</taxon>
        <taxon>Xenorhabdus</taxon>
    </lineage>
</organism>
<dbReference type="InterPro" id="IPR034033">
    <property type="entry name" value="Serralysin-like"/>
</dbReference>
<gene>
    <name evidence="10" type="ORF">FE392_11095</name>
</gene>
<keyword evidence="4" id="KW-0479">Metal-binding</keyword>
<dbReference type="InterPro" id="IPR024079">
    <property type="entry name" value="MetalloPept_cat_dom_sf"/>
</dbReference>
<comment type="caution">
    <text evidence="10">The sequence shown here is derived from an EMBL/GenBank/DDBJ whole genome shotgun (WGS) entry which is preliminary data.</text>
</comment>
<dbReference type="Gene3D" id="2.150.10.10">
    <property type="entry name" value="Serralysin-like metalloprotease, C-terminal"/>
    <property type="match status" value="1"/>
</dbReference>
<reference evidence="11" key="1">
    <citation type="journal article" date="2024" name="Toxins">
        <title>Genome Sequence Analysis of Native Xenorhabdus Strains Isolated from Entomopathogenic Nematodes in Argentina.</title>
        <authorList>
            <person name="Palma L."/>
            <person name="Frizzo L."/>
            <person name="Kaiser S."/>
            <person name="Berry C."/>
            <person name="Caballero P."/>
            <person name="Bode H.B."/>
            <person name="Del Valle E.E."/>
        </authorList>
    </citation>
    <scope>NUCLEOTIDE SEQUENCE [LARGE SCALE GENOMIC DNA]</scope>
    <source>
        <strain evidence="11">12</strain>
    </source>
</reference>
<keyword evidence="6" id="KW-0378">Hydrolase</keyword>
<evidence type="ECO:0000313" key="11">
    <source>
        <dbReference type="Proteomes" id="UP001271890"/>
    </source>
</evidence>
<dbReference type="Pfam" id="PF00413">
    <property type="entry name" value="Peptidase_M10"/>
    <property type="match status" value="1"/>
</dbReference>
<evidence type="ECO:0000256" key="5">
    <source>
        <dbReference type="ARBA" id="ARBA00022737"/>
    </source>
</evidence>
<dbReference type="EMBL" id="VCDN01000043">
    <property type="protein sequence ID" value="MDX7987871.1"/>
    <property type="molecule type" value="Genomic_DNA"/>
</dbReference>
<protein>
    <submittedName>
        <fullName evidence="10">Matrixin family metalloprotease</fullName>
    </submittedName>
</protein>
<evidence type="ECO:0000313" key="10">
    <source>
        <dbReference type="EMBL" id="MDX7987871.1"/>
    </source>
</evidence>
<dbReference type="Pfam" id="PF08548">
    <property type="entry name" value="Peptidase_M10_C"/>
    <property type="match status" value="1"/>
</dbReference>
<evidence type="ECO:0000256" key="4">
    <source>
        <dbReference type="ARBA" id="ARBA00022723"/>
    </source>
</evidence>
<evidence type="ECO:0000256" key="3">
    <source>
        <dbReference type="ARBA" id="ARBA00022670"/>
    </source>
</evidence>
<dbReference type="SUPFAM" id="SSF51120">
    <property type="entry name" value="beta-Roll"/>
    <property type="match status" value="1"/>
</dbReference>
<proteinExistence type="predicted"/>
<dbReference type="GO" id="GO:0008237">
    <property type="term" value="F:metallopeptidase activity"/>
    <property type="evidence" value="ECO:0007669"/>
    <property type="project" value="UniProtKB-KW"/>
</dbReference>